<dbReference type="EMBL" id="QFZK01000028">
    <property type="protein sequence ID" value="RFO94877.1"/>
    <property type="molecule type" value="Genomic_DNA"/>
</dbReference>
<evidence type="ECO:0000256" key="4">
    <source>
        <dbReference type="PROSITE-ProRule" id="PRU00510"/>
    </source>
</evidence>
<keyword evidence="2" id="KW-0863">Zinc-finger</keyword>
<name>A0A3E1R6F0_9BURK</name>
<feature type="zinc finger region" description="dksA C4-type" evidence="4">
    <location>
        <begin position="92"/>
        <end position="116"/>
    </location>
</feature>
<keyword evidence="1" id="KW-0479">Metal-binding</keyword>
<proteinExistence type="predicted"/>
<feature type="domain" description="Zinc finger DksA/TraR C4-type" evidence="5">
    <location>
        <begin position="88"/>
        <end position="119"/>
    </location>
</feature>
<dbReference type="PROSITE" id="PS51128">
    <property type="entry name" value="ZF_DKSA_2"/>
    <property type="match status" value="1"/>
</dbReference>
<evidence type="ECO:0000256" key="3">
    <source>
        <dbReference type="ARBA" id="ARBA00022833"/>
    </source>
</evidence>
<comment type="caution">
    <text evidence="6">The sequence shown here is derived from an EMBL/GenBank/DDBJ whole genome shotgun (WGS) entry which is preliminary data.</text>
</comment>
<sequence length="132" mass="15282">MFVTIASYLVRKKGGSVDSYQEKLAPIFSQIILQKEFEQLQILREAYERFRSRPYALPNLKHDYVTFDQAAREFSELCVAHERLRSNTYGKCSVCGNNIDLRRLNVYPATLHCLSCEPKVNHPIPLTELNCI</sequence>
<dbReference type="PROSITE" id="PS01102">
    <property type="entry name" value="ZF_DKSA_1"/>
    <property type="match status" value="1"/>
</dbReference>
<keyword evidence="3" id="KW-0862">Zinc</keyword>
<dbReference type="Pfam" id="PF01258">
    <property type="entry name" value="zf-dskA_traR"/>
    <property type="match status" value="1"/>
</dbReference>
<dbReference type="InterPro" id="IPR000962">
    <property type="entry name" value="Znf_DskA_TraR"/>
</dbReference>
<keyword evidence="7" id="KW-1185">Reference proteome</keyword>
<dbReference type="InterPro" id="IPR020458">
    <property type="entry name" value="Znf_DskA_TraR_CS"/>
</dbReference>
<dbReference type="GO" id="GO:0008270">
    <property type="term" value="F:zinc ion binding"/>
    <property type="evidence" value="ECO:0007669"/>
    <property type="project" value="UniProtKB-KW"/>
</dbReference>
<protein>
    <recommendedName>
        <fullName evidence="5">Zinc finger DksA/TraR C4-type domain-containing protein</fullName>
    </recommendedName>
</protein>
<dbReference type="AlphaFoldDB" id="A0A3E1R6F0"/>
<organism evidence="6 7">
    <name type="scientific">Rhodoferax lacus</name>
    <dbReference type="NCBI Taxonomy" id="2184758"/>
    <lineage>
        <taxon>Bacteria</taxon>
        <taxon>Pseudomonadati</taxon>
        <taxon>Pseudomonadota</taxon>
        <taxon>Betaproteobacteria</taxon>
        <taxon>Burkholderiales</taxon>
        <taxon>Comamonadaceae</taxon>
        <taxon>Rhodoferax</taxon>
    </lineage>
</organism>
<evidence type="ECO:0000313" key="6">
    <source>
        <dbReference type="EMBL" id="RFO94877.1"/>
    </source>
</evidence>
<evidence type="ECO:0000256" key="1">
    <source>
        <dbReference type="ARBA" id="ARBA00022723"/>
    </source>
</evidence>
<dbReference type="SUPFAM" id="SSF57716">
    <property type="entry name" value="Glucocorticoid receptor-like (DNA-binding domain)"/>
    <property type="match status" value="1"/>
</dbReference>
<dbReference type="Proteomes" id="UP000260665">
    <property type="component" value="Unassembled WGS sequence"/>
</dbReference>
<dbReference type="Gene3D" id="1.20.120.910">
    <property type="entry name" value="DksA, coiled-coil domain"/>
    <property type="match status" value="1"/>
</dbReference>
<accession>A0A3E1R6F0</accession>
<reference evidence="6 7" key="1">
    <citation type="submission" date="2018-05" db="EMBL/GenBank/DDBJ databases">
        <title>Rhodoferax soyangensis sp.nov., isolated from an oligotrophic freshwater lake.</title>
        <authorList>
            <person name="Park M."/>
        </authorList>
    </citation>
    <scope>NUCLEOTIDE SEQUENCE [LARGE SCALE GENOMIC DNA]</scope>
    <source>
        <strain evidence="6 7">IMCC26218</strain>
    </source>
</reference>
<evidence type="ECO:0000259" key="5">
    <source>
        <dbReference type="Pfam" id="PF01258"/>
    </source>
</evidence>
<evidence type="ECO:0000256" key="2">
    <source>
        <dbReference type="ARBA" id="ARBA00022771"/>
    </source>
</evidence>
<gene>
    <name evidence="6" type="ORF">DIC66_21320</name>
</gene>
<evidence type="ECO:0000313" key="7">
    <source>
        <dbReference type="Proteomes" id="UP000260665"/>
    </source>
</evidence>